<evidence type="ECO:0000313" key="2">
    <source>
        <dbReference type="Proteomes" id="UP000626092"/>
    </source>
</evidence>
<protein>
    <submittedName>
        <fullName evidence="1">Uncharacterized protein</fullName>
    </submittedName>
</protein>
<dbReference type="InterPro" id="IPR021109">
    <property type="entry name" value="Peptidase_aspartic_dom_sf"/>
</dbReference>
<dbReference type="AlphaFoldDB" id="A0A834LWE9"/>
<evidence type="ECO:0000313" key="1">
    <source>
        <dbReference type="EMBL" id="KAF7154465.1"/>
    </source>
</evidence>
<dbReference type="Gene3D" id="3.10.10.10">
    <property type="entry name" value="HIV Type 1 Reverse Transcriptase, subunit A, domain 1"/>
    <property type="match status" value="1"/>
</dbReference>
<comment type="caution">
    <text evidence="1">The sequence shown here is derived from an EMBL/GenBank/DDBJ whole genome shotgun (WGS) entry which is preliminary data.</text>
</comment>
<dbReference type="PANTHER" id="PTHR15503">
    <property type="entry name" value="LDOC1 RELATED"/>
    <property type="match status" value="1"/>
</dbReference>
<dbReference type="PANTHER" id="PTHR15503:SF22">
    <property type="entry name" value="TRANSPOSON TY3-I GAG POLYPROTEIN"/>
    <property type="match status" value="1"/>
</dbReference>
<sequence>MGDQNHGRNLCARDQTFGRTTRKLADATNDSIQRLTDIMDRQAATMDGFKETMDGIKTLITTLNSKYEQIHEKSYKTMRVKGVIKKLQSMYSLILEALTTFLDLGIAKRPGVCIQHTNPLTIVVEDDTKIYSKALVKELQWALQGMSFSFEVRLLPLGGCDMVLGVQWLSTLGPVLWDFKNLQMQLAGKELILTGNTTTDFQIVDAKKMQHLLNNKSSGMLVQSCTLQAETSKKVQPELLHILHTFDDVFMEPKHLPPLRAHDHHIPLKPRVQPPDIRPYRYPYIQKNEIEKLVKEMMATGIIRHTISPFSSQGLLV</sequence>
<dbReference type="EMBL" id="WJXA01000001">
    <property type="protein sequence ID" value="KAF7154465.1"/>
    <property type="molecule type" value="Genomic_DNA"/>
</dbReference>
<dbReference type="SUPFAM" id="SSF56672">
    <property type="entry name" value="DNA/RNA polymerases"/>
    <property type="match status" value="1"/>
</dbReference>
<dbReference type="Gene3D" id="2.40.70.10">
    <property type="entry name" value="Acid Proteases"/>
    <property type="match status" value="1"/>
</dbReference>
<proteinExistence type="predicted"/>
<gene>
    <name evidence="1" type="ORF">RHSIM_Rhsim01G0082200</name>
</gene>
<keyword evidence="2" id="KW-1185">Reference proteome</keyword>
<accession>A0A834LWE9</accession>
<dbReference type="InterPro" id="IPR043502">
    <property type="entry name" value="DNA/RNA_pol_sf"/>
</dbReference>
<organism evidence="1 2">
    <name type="scientific">Rhododendron simsii</name>
    <name type="common">Sims's rhododendron</name>
    <dbReference type="NCBI Taxonomy" id="118357"/>
    <lineage>
        <taxon>Eukaryota</taxon>
        <taxon>Viridiplantae</taxon>
        <taxon>Streptophyta</taxon>
        <taxon>Embryophyta</taxon>
        <taxon>Tracheophyta</taxon>
        <taxon>Spermatophyta</taxon>
        <taxon>Magnoliopsida</taxon>
        <taxon>eudicotyledons</taxon>
        <taxon>Gunneridae</taxon>
        <taxon>Pentapetalae</taxon>
        <taxon>asterids</taxon>
        <taxon>Ericales</taxon>
        <taxon>Ericaceae</taxon>
        <taxon>Ericoideae</taxon>
        <taxon>Rhodoreae</taxon>
        <taxon>Rhododendron</taxon>
    </lineage>
</organism>
<dbReference type="CDD" id="cd00303">
    <property type="entry name" value="retropepsin_like"/>
    <property type="match status" value="1"/>
</dbReference>
<dbReference type="OrthoDB" id="1749187at2759"/>
<dbReference type="InterPro" id="IPR032567">
    <property type="entry name" value="RTL1-rel"/>
</dbReference>
<name>A0A834LWE9_RHOSS</name>
<dbReference type="Proteomes" id="UP000626092">
    <property type="component" value="Unassembled WGS sequence"/>
</dbReference>
<reference evidence="1" key="1">
    <citation type="submission" date="2019-11" db="EMBL/GenBank/DDBJ databases">
        <authorList>
            <person name="Liu Y."/>
            <person name="Hou J."/>
            <person name="Li T.-Q."/>
            <person name="Guan C.-H."/>
            <person name="Wu X."/>
            <person name="Wu H.-Z."/>
            <person name="Ling F."/>
            <person name="Zhang R."/>
            <person name="Shi X.-G."/>
            <person name="Ren J.-P."/>
            <person name="Chen E.-F."/>
            <person name="Sun J.-M."/>
        </authorList>
    </citation>
    <scope>NUCLEOTIDE SEQUENCE</scope>
    <source>
        <strain evidence="1">Adult_tree_wgs_1</strain>
        <tissue evidence="1">Leaves</tissue>
    </source>
</reference>